<dbReference type="GO" id="GO:0030295">
    <property type="term" value="F:protein kinase activator activity"/>
    <property type="evidence" value="ECO:0007669"/>
    <property type="project" value="TreeGrafter"/>
</dbReference>
<keyword evidence="9" id="KW-0808">Transferase</keyword>
<dbReference type="Pfam" id="PF02518">
    <property type="entry name" value="HATPase_c"/>
    <property type="match status" value="1"/>
</dbReference>
<keyword evidence="15" id="KW-0472">Membrane</keyword>
<keyword evidence="20" id="KW-1185">Reference proteome</keyword>
<dbReference type="SUPFAM" id="SSF55874">
    <property type="entry name" value="ATPase domain of HSP90 chaperone/DNA topoisomerase II/histidine kinase"/>
    <property type="match status" value="1"/>
</dbReference>
<keyword evidence="6" id="KW-0600">Photoreceptor protein</keyword>
<evidence type="ECO:0000256" key="2">
    <source>
        <dbReference type="ARBA" id="ARBA00004236"/>
    </source>
</evidence>
<dbReference type="SMART" id="SM00387">
    <property type="entry name" value="HATPase_c"/>
    <property type="match status" value="1"/>
</dbReference>
<evidence type="ECO:0000313" key="19">
    <source>
        <dbReference type="EMBL" id="MBE9662806.1"/>
    </source>
</evidence>
<dbReference type="Pfam" id="PF01590">
    <property type="entry name" value="GAF"/>
    <property type="match status" value="1"/>
</dbReference>
<organism evidence="19 20">
    <name type="scientific">Mucilaginibacter myungsuensis</name>
    <dbReference type="NCBI Taxonomy" id="649104"/>
    <lineage>
        <taxon>Bacteria</taxon>
        <taxon>Pseudomonadati</taxon>
        <taxon>Bacteroidota</taxon>
        <taxon>Sphingobacteriia</taxon>
        <taxon>Sphingobacteriales</taxon>
        <taxon>Sphingobacteriaceae</taxon>
        <taxon>Mucilaginibacter</taxon>
    </lineage>
</organism>
<dbReference type="InterPro" id="IPR003018">
    <property type="entry name" value="GAF"/>
</dbReference>
<dbReference type="Pfam" id="PF08446">
    <property type="entry name" value="PAS_2"/>
    <property type="match status" value="1"/>
</dbReference>
<keyword evidence="14" id="KW-0902">Two-component regulatory system</keyword>
<comment type="similarity">
    <text evidence="3">In the N-terminal section; belongs to the phytochrome family.</text>
</comment>
<dbReference type="InterPro" id="IPR036097">
    <property type="entry name" value="HisK_dim/P_sf"/>
</dbReference>
<evidence type="ECO:0000256" key="5">
    <source>
        <dbReference type="ARBA" id="ARBA00022475"/>
    </source>
</evidence>
<dbReference type="SUPFAM" id="SSF55785">
    <property type="entry name" value="PYP-like sensor domain (PAS domain)"/>
    <property type="match status" value="1"/>
</dbReference>
<evidence type="ECO:0000256" key="1">
    <source>
        <dbReference type="ARBA" id="ARBA00000085"/>
    </source>
</evidence>
<comment type="subcellular location">
    <subcellularLocation>
        <location evidence="2">Cell membrane</location>
    </subcellularLocation>
</comment>
<dbReference type="RefSeq" id="WP_194112029.1">
    <property type="nucleotide sequence ID" value="NZ_JADFFL010000004.1"/>
</dbReference>
<dbReference type="InterPro" id="IPR036890">
    <property type="entry name" value="HATPase_C_sf"/>
</dbReference>
<dbReference type="PROSITE" id="PS50109">
    <property type="entry name" value="HIS_KIN"/>
    <property type="match status" value="1"/>
</dbReference>
<dbReference type="EC" id="2.7.13.3" evidence="4"/>
<dbReference type="Gene3D" id="3.30.565.10">
    <property type="entry name" value="Histidine kinase-like ATPase, C-terminal domain"/>
    <property type="match status" value="1"/>
</dbReference>
<keyword evidence="16" id="KW-0675">Receptor</keyword>
<dbReference type="Gene3D" id="1.10.287.130">
    <property type="match status" value="1"/>
</dbReference>
<sequence>MTNYQVDLTNCDREPIHIPGKVQSHGFLVAVEATTLNITYISQNIADFIKDNAQNWLGKNINDLQKILLPGLSAQQLNQLINLGIGSKNFESINPYNLELNGDPYFLILTQSDGNIILEFEPTDSDLDVDVQRSIGRSVSEILTGKNLNAILTNAAREIKKIIQYDRVMIYRFNEDEHGEVVAEVKNDDLEPFMGLHYPASDIPKQARQLYKLNLTRIIADVNTDASPIVTFEQGQPLDLTHSVLRAVSPIHIQYLKNMGVASSFSISLIAHGELWGLVACHNYTPRFINFKAREAAKLVGQILSSALEYRQDEEDTEQLVALNSAANEISARLKSDKSTSGSTIVAALTKGDVNVADITNGSGAAVIIDGVLSVLGHTPTGEQIIEIAGWLKANMADSIYYTHRFPEVFSPAKAYSATASGILACALSKDLSEMIIWFKPETITTISWAGNPEKPAEPGENGIMQLSPRNSFETWEQIVKNTSARWTNEEVSTVLKIREEVIYAINRRANEIRLLNERLQLAYEELDTFSYTISHDLRTPLSSVKSYSEFLLATNKSLDDKAKEILNKIVAGADKMNMLIKEILNYSRVGRAEIEFNKIDMTALIGEVAKEVTNAVKSDNLQLTIGDTPNIYGDQTMIMQVFTNLINNAVKYSSRSNPSIVEVKGRVEDQETIYSISDNGVGIDVNYFSRVFELFKRMDNAKDYEGTGVGLAIVKRIVEKHHARIWFESKLGSGTVFYISFRNY</sequence>
<evidence type="ECO:0000256" key="14">
    <source>
        <dbReference type="ARBA" id="ARBA00023012"/>
    </source>
</evidence>
<dbReference type="InterPro" id="IPR013515">
    <property type="entry name" value="Phytochrome_cen-reg"/>
</dbReference>
<evidence type="ECO:0000256" key="7">
    <source>
        <dbReference type="ARBA" id="ARBA00022553"/>
    </source>
</evidence>
<dbReference type="InterPro" id="IPR005467">
    <property type="entry name" value="His_kinase_dom"/>
</dbReference>
<feature type="domain" description="Histidine kinase" evidence="18">
    <location>
        <begin position="533"/>
        <end position="745"/>
    </location>
</feature>
<dbReference type="Pfam" id="PF00360">
    <property type="entry name" value="PHY"/>
    <property type="match status" value="1"/>
</dbReference>
<dbReference type="GO" id="GO:0009584">
    <property type="term" value="P:detection of visible light"/>
    <property type="evidence" value="ECO:0007669"/>
    <property type="project" value="InterPro"/>
</dbReference>
<keyword evidence="12" id="KW-0067">ATP-binding</keyword>
<dbReference type="GO" id="GO:0000155">
    <property type="term" value="F:phosphorelay sensor kinase activity"/>
    <property type="evidence" value="ECO:0007669"/>
    <property type="project" value="InterPro"/>
</dbReference>
<dbReference type="InterPro" id="IPR016132">
    <property type="entry name" value="Phyto_chromo_attachment"/>
</dbReference>
<feature type="domain" description="Phytochrome chromophore attachment site" evidence="17">
    <location>
        <begin position="147"/>
        <end position="302"/>
    </location>
</feature>
<dbReference type="InterPro" id="IPR003661">
    <property type="entry name" value="HisK_dim/P_dom"/>
</dbReference>
<dbReference type="InterPro" id="IPR001294">
    <property type="entry name" value="Phytochrome"/>
</dbReference>
<reference evidence="19" key="1">
    <citation type="submission" date="2020-10" db="EMBL/GenBank/DDBJ databases">
        <title>Mucilaginibacter mali sp. nov., isolated from rhizosphere soil of apple orchard.</title>
        <authorList>
            <person name="Lee J.-S."/>
            <person name="Kim H.S."/>
            <person name="Kim J.-S."/>
        </authorList>
    </citation>
    <scope>NUCLEOTIDE SEQUENCE</scope>
    <source>
        <strain evidence="19">KCTC 22746</strain>
    </source>
</reference>
<dbReference type="Gene3D" id="3.30.450.270">
    <property type="match status" value="1"/>
</dbReference>
<dbReference type="InterPro" id="IPR013654">
    <property type="entry name" value="PAS_2"/>
</dbReference>
<evidence type="ECO:0000256" key="6">
    <source>
        <dbReference type="ARBA" id="ARBA00022543"/>
    </source>
</evidence>
<evidence type="ECO:0000259" key="17">
    <source>
        <dbReference type="PROSITE" id="PS50046"/>
    </source>
</evidence>
<dbReference type="InterPro" id="IPR050351">
    <property type="entry name" value="BphY/WalK/GraS-like"/>
</dbReference>
<dbReference type="InterPro" id="IPR003594">
    <property type="entry name" value="HATPase_dom"/>
</dbReference>
<dbReference type="Gene3D" id="3.30.450.40">
    <property type="match status" value="1"/>
</dbReference>
<keyword evidence="7" id="KW-0597">Phosphoprotein</keyword>
<evidence type="ECO:0000313" key="20">
    <source>
        <dbReference type="Proteomes" id="UP000622475"/>
    </source>
</evidence>
<evidence type="ECO:0000256" key="9">
    <source>
        <dbReference type="ARBA" id="ARBA00022679"/>
    </source>
</evidence>
<keyword evidence="8" id="KW-0716">Sensory transduction</keyword>
<dbReference type="SMART" id="SM00065">
    <property type="entry name" value="GAF"/>
    <property type="match status" value="1"/>
</dbReference>
<keyword evidence="5" id="KW-1003">Cell membrane</keyword>
<dbReference type="GO" id="GO:0005524">
    <property type="term" value="F:ATP binding"/>
    <property type="evidence" value="ECO:0007669"/>
    <property type="project" value="UniProtKB-KW"/>
</dbReference>
<dbReference type="EMBL" id="JADFFL010000004">
    <property type="protein sequence ID" value="MBE9662806.1"/>
    <property type="molecule type" value="Genomic_DNA"/>
</dbReference>
<evidence type="ECO:0000256" key="4">
    <source>
        <dbReference type="ARBA" id="ARBA00012438"/>
    </source>
</evidence>
<dbReference type="Gene3D" id="3.30.450.20">
    <property type="entry name" value="PAS domain"/>
    <property type="match status" value="1"/>
</dbReference>
<proteinExistence type="inferred from homology"/>
<dbReference type="PRINTS" id="PR01033">
    <property type="entry name" value="PHYTOCHROME"/>
</dbReference>
<evidence type="ECO:0000256" key="10">
    <source>
        <dbReference type="ARBA" id="ARBA00022741"/>
    </source>
</evidence>
<dbReference type="InterPro" id="IPR035965">
    <property type="entry name" value="PAS-like_dom_sf"/>
</dbReference>
<comment type="catalytic activity">
    <reaction evidence="1">
        <text>ATP + protein L-histidine = ADP + protein N-phospho-L-histidine.</text>
        <dbReference type="EC" id="2.7.13.3"/>
    </reaction>
</comment>
<keyword evidence="11" id="KW-0418">Kinase</keyword>
<dbReference type="CDD" id="cd00082">
    <property type="entry name" value="HisKA"/>
    <property type="match status" value="1"/>
</dbReference>
<dbReference type="SUPFAM" id="SSF47384">
    <property type="entry name" value="Homodimeric domain of signal transducing histidine kinase"/>
    <property type="match status" value="1"/>
</dbReference>
<evidence type="ECO:0000256" key="8">
    <source>
        <dbReference type="ARBA" id="ARBA00022606"/>
    </source>
</evidence>
<dbReference type="InterPro" id="IPR029016">
    <property type="entry name" value="GAF-like_dom_sf"/>
</dbReference>
<name>A0A929L3Z9_9SPHI</name>
<comment type="caution">
    <text evidence="19">The sequence shown here is derived from an EMBL/GenBank/DDBJ whole genome shotgun (WGS) entry which is preliminary data.</text>
</comment>
<evidence type="ECO:0000259" key="18">
    <source>
        <dbReference type="PROSITE" id="PS50109"/>
    </source>
</evidence>
<dbReference type="SUPFAM" id="SSF55781">
    <property type="entry name" value="GAF domain-like"/>
    <property type="match status" value="2"/>
</dbReference>
<dbReference type="GO" id="GO:0000156">
    <property type="term" value="F:phosphorelay response regulator activity"/>
    <property type="evidence" value="ECO:0007669"/>
    <property type="project" value="TreeGrafter"/>
</dbReference>
<gene>
    <name evidence="19" type="ORF">IRJ16_13005</name>
</gene>
<dbReference type="InterPro" id="IPR043150">
    <property type="entry name" value="Phytochrome_PHY_sf"/>
</dbReference>
<keyword evidence="13" id="KW-0157">Chromophore</keyword>
<dbReference type="Pfam" id="PF00512">
    <property type="entry name" value="HisKA"/>
    <property type="match status" value="1"/>
</dbReference>
<evidence type="ECO:0000256" key="3">
    <source>
        <dbReference type="ARBA" id="ARBA00006402"/>
    </source>
</evidence>
<evidence type="ECO:0000256" key="11">
    <source>
        <dbReference type="ARBA" id="ARBA00022777"/>
    </source>
</evidence>
<evidence type="ECO:0000256" key="12">
    <source>
        <dbReference type="ARBA" id="ARBA00022840"/>
    </source>
</evidence>
<dbReference type="AlphaFoldDB" id="A0A929L3Z9"/>
<dbReference type="PANTHER" id="PTHR42878">
    <property type="entry name" value="TWO-COMPONENT HISTIDINE KINASE"/>
    <property type="match status" value="1"/>
</dbReference>
<dbReference type="GO" id="GO:0005886">
    <property type="term" value="C:plasma membrane"/>
    <property type="evidence" value="ECO:0007669"/>
    <property type="project" value="UniProtKB-SubCell"/>
</dbReference>
<dbReference type="GO" id="GO:0009881">
    <property type="term" value="F:photoreceptor activity"/>
    <property type="evidence" value="ECO:0007669"/>
    <property type="project" value="UniProtKB-KW"/>
</dbReference>
<dbReference type="GO" id="GO:0007234">
    <property type="term" value="P:osmosensory signaling via phosphorelay pathway"/>
    <property type="evidence" value="ECO:0007669"/>
    <property type="project" value="TreeGrafter"/>
</dbReference>
<evidence type="ECO:0000256" key="13">
    <source>
        <dbReference type="ARBA" id="ARBA00022991"/>
    </source>
</evidence>
<dbReference type="PROSITE" id="PS50046">
    <property type="entry name" value="PHYTOCHROME_2"/>
    <property type="match status" value="1"/>
</dbReference>
<dbReference type="PANTHER" id="PTHR42878:SF15">
    <property type="entry name" value="BACTERIOPHYTOCHROME"/>
    <property type="match status" value="1"/>
</dbReference>
<keyword evidence="10" id="KW-0547">Nucleotide-binding</keyword>
<protein>
    <recommendedName>
        <fullName evidence="4">histidine kinase</fullName>
        <ecNumber evidence="4">2.7.13.3</ecNumber>
    </recommendedName>
</protein>
<dbReference type="Proteomes" id="UP000622475">
    <property type="component" value="Unassembled WGS sequence"/>
</dbReference>
<dbReference type="SMART" id="SM00388">
    <property type="entry name" value="HisKA"/>
    <property type="match status" value="1"/>
</dbReference>
<evidence type="ECO:0000256" key="15">
    <source>
        <dbReference type="ARBA" id="ARBA00023136"/>
    </source>
</evidence>
<dbReference type="GO" id="GO:0006355">
    <property type="term" value="P:regulation of DNA-templated transcription"/>
    <property type="evidence" value="ECO:0007669"/>
    <property type="project" value="InterPro"/>
</dbReference>
<evidence type="ECO:0000256" key="16">
    <source>
        <dbReference type="ARBA" id="ARBA00023170"/>
    </source>
</evidence>
<accession>A0A929L3Z9</accession>
<dbReference type="FunFam" id="3.30.565.10:FF:000023">
    <property type="entry name" value="PAS domain-containing sensor histidine kinase"/>
    <property type="match status" value="1"/>
</dbReference>